<dbReference type="EMBL" id="HE605206">
    <property type="protein sequence ID" value="CCE42489.1"/>
    <property type="molecule type" value="Genomic_DNA"/>
</dbReference>
<evidence type="ECO:0000256" key="9">
    <source>
        <dbReference type="ARBA" id="ARBA00030073"/>
    </source>
</evidence>
<organism evidence="15 17">
    <name type="scientific">Candida parapsilosis (strain CDC 317 / ATCC MYA-4646)</name>
    <name type="common">Yeast</name>
    <name type="synonym">Monilia parapsilosis</name>
    <dbReference type="NCBI Taxonomy" id="578454"/>
    <lineage>
        <taxon>Eukaryota</taxon>
        <taxon>Fungi</taxon>
        <taxon>Dikarya</taxon>
        <taxon>Ascomycota</taxon>
        <taxon>Saccharomycotina</taxon>
        <taxon>Pichiomycetes</taxon>
        <taxon>Debaryomycetaceae</taxon>
        <taxon>Candida/Lodderomyces clade</taxon>
        <taxon>Candida</taxon>
    </lineage>
</organism>
<comment type="function">
    <text evidence="1">Catalyzes an early step in riboflavin biosynthesis, the NADPH-dependent reduction of the ribose side chain of 2,5-diamino-6-ribosylamino-4(3H)-pyrimidinone 5'-phosphate, yielding 2,5-diamino-6-ribitylamino-4(3H)-pyrimidinone 5'-phosphate.</text>
</comment>
<dbReference type="InterPro" id="IPR002734">
    <property type="entry name" value="RibDG_C"/>
</dbReference>
<reference evidence="16" key="4">
    <citation type="submission" date="2025-05" db="UniProtKB">
        <authorList>
            <consortium name="EnsemblFungi"/>
        </authorList>
    </citation>
    <scope>IDENTIFICATION</scope>
</reference>
<dbReference type="eggNOG" id="ENOG502RZWZ">
    <property type="taxonomic scope" value="Eukaryota"/>
</dbReference>
<comment type="similarity">
    <text evidence="3">Belongs to the HTP reductase family.</text>
</comment>
<dbReference type="CGD" id="CAL0000150925">
    <property type="gene designation" value="CPAR2_201320"/>
</dbReference>
<evidence type="ECO:0000256" key="11">
    <source>
        <dbReference type="ARBA" id="ARBA00047550"/>
    </source>
</evidence>
<protein>
    <recommendedName>
        <fullName evidence="5">2,5-diamino-6-ribosylamino-4(3H)-pyrimidinone 5'-phosphate reductase</fullName>
        <ecNumber evidence="4">1.1.1.302</ecNumber>
    </recommendedName>
    <alternativeName>
        <fullName evidence="10">2,5-diamino-6-(5-phospho-D-ribosylamino)pyrimidin-4(3H)-one reductase</fullName>
    </alternativeName>
    <alternativeName>
        <fullName evidence="9">2,5-diamino-6-ribitylamino-4(3H)-pyrimidinone 5'-phosphate synthase</fullName>
    </alternativeName>
</protein>
<evidence type="ECO:0000256" key="12">
    <source>
        <dbReference type="ARBA" id="ARBA00049020"/>
    </source>
</evidence>
<evidence type="ECO:0000256" key="3">
    <source>
        <dbReference type="ARBA" id="ARBA00009723"/>
    </source>
</evidence>
<dbReference type="EnsemblFungi" id="CPAR2_201320-T">
    <property type="protein sequence ID" value="CPAR2_201320-T-p1"/>
    <property type="gene ID" value="CPAR2_201320"/>
</dbReference>
<dbReference type="PANTHER" id="PTHR38011">
    <property type="entry name" value="DIHYDROFOLATE REDUCTASE FAMILY PROTEIN (AFU_ORTHOLOGUE AFUA_8G06820)"/>
    <property type="match status" value="1"/>
</dbReference>
<dbReference type="PANTHER" id="PTHR38011:SF7">
    <property type="entry name" value="2,5-DIAMINO-6-RIBOSYLAMINO-4(3H)-PYRIMIDINONE 5'-PHOSPHATE REDUCTASE"/>
    <property type="match status" value="1"/>
</dbReference>
<comment type="catalytic activity">
    <reaction evidence="12">
        <text>2,5-diamino-6-(1-D-ribitylamino)pyrimidin-4(3H)-one 5'-phosphate + NADP(+) = 2,5-diamino-6-(1-D-ribosylamino)pyrimidin-4(3H)-one 5'-phosphate + NADPH + H(+)</text>
        <dbReference type="Rhea" id="RHEA:27278"/>
        <dbReference type="ChEBI" id="CHEBI:15378"/>
        <dbReference type="ChEBI" id="CHEBI:57783"/>
        <dbReference type="ChEBI" id="CHEBI:58349"/>
        <dbReference type="ChEBI" id="CHEBI:58890"/>
        <dbReference type="ChEBI" id="CHEBI:59545"/>
        <dbReference type="EC" id="1.1.1.302"/>
    </reaction>
</comment>
<evidence type="ECO:0000259" key="13">
    <source>
        <dbReference type="Pfam" id="PF01872"/>
    </source>
</evidence>
<dbReference type="InterPro" id="IPR024072">
    <property type="entry name" value="DHFR-like_dom_sf"/>
</dbReference>
<accession>A0AAJ8VX42</accession>
<evidence type="ECO:0000313" key="14">
    <source>
        <dbReference type="CGD" id="CAL0000150925"/>
    </source>
</evidence>
<dbReference type="Pfam" id="PF01872">
    <property type="entry name" value="RibD_C"/>
    <property type="match status" value="1"/>
</dbReference>
<name>G8BF31_CANPC</name>
<dbReference type="STRING" id="578454.G8BF31"/>
<reference evidence="17" key="2">
    <citation type="journal article" date="2011" name="BMC Genomics">
        <title>Using RNA-seq to determine the transcriptional landscape and the hypoxic response of the pathogenic yeast Candida parapsilosis.</title>
        <authorList>
            <person name="Guida A."/>
            <person name="Lindstaedt C."/>
            <person name="Maguire S.L."/>
            <person name="Ding C."/>
            <person name="Higgins D.G."/>
            <person name="Corton N.J."/>
            <person name="Berriman M."/>
            <person name="Butler G."/>
        </authorList>
    </citation>
    <scope>GENOME REANNOTATION</scope>
    <source>
        <strain evidence="17">CDC 317 / ATCC MYA-4646</strain>
    </source>
</reference>
<evidence type="ECO:0000256" key="6">
    <source>
        <dbReference type="ARBA" id="ARBA00022619"/>
    </source>
</evidence>
<evidence type="ECO:0000256" key="7">
    <source>
        <dbReference type="ARBA" id="ARBA00022857"/>
    </source>
</evidence>
<keyword evidence="7" id="KW-0521">NADP</keyword>
<evidence type="ECO:0000256" key="4">
    <source>
        <dbReference type="ARBA" id="ARBA00012851"/>
    </source>
</evidence>
<keyword evidence="6" id="KW-0686">Riboflavin biosynthesis</keyword>
<dbReference type="InterPro" id="IPR050765">
    <property type="entry name" value="Riboflavin_Biosynth_HTPR"/>
</dbReference>
<dbReference type="Proteomes" id="UP000005221">
    <property type="component" value="Chromosome 2"/>
</dbReference>
<keyword evidence="8" id="KW-0560">Oxidoreductase</keyword>
<comment type="pathway">
    <text evidence="2">Cofactor biosynthesis; riboflavin biosynthesis.</text>
</comment>
<accession>G8BF31</accession>
<sequence>MSLIPLPESLVPFLEPYLPRPIDGRPFVTLTYAQSLDSRIAAQPGVQTKLSHLETKTMTHYLRSKHDAILVGVGTVLADDPKLNCRYGGAKIRPVVVDPHGKWDYNNSTLKKICDADKGLPPYILVDESVEKEGVTKLPLSGDNWEIIFAKLYELGIKSVMVEGGARVINDLLGKTVDSVIVTIAPVFLGQQGVQVAPSTGVGLTDVSWWTGVQDSVLCARLQTDSI</sequence>
<evidence type="ECO:0000313" key="17">
    <source>
        <dbReference type="Proteomes" id="UP000005221"/>
    </source>
</evidence>
<keyword evidence="17" id="KW-1185">Reference proteome</keyword>
<evidence type="ECO:0000256" key="8">
    <source>
        <dbReference type="ARBA" id="ARBA00023002"/>
    </source>
</evidence>
<evidence type="ECO:0000256" key="1">
    <source>
        <dbReference type="ARBA" id="ARBA00003555"/>
    </source>
</evidence>
<evidence type="ECO:0000256" key="5">
    <source>
        <dbReference type="ARBA" id="ARBA00015035"/>
    </source>
</evidence>
<evidence type="ECO:0000313" key="16">
    <source>
        <dbReference type="EnsemblFungi" id="CPAR2_201320-T-p1"/>
    </source>
</evidence>
<evidence type="ECO:0000256" key="2">
    <source>
        <dbReference type="ARBA" id="ARBA00005104"/>
    </source>
</evidence>
<gene>
    <name evidence="14 15" type="ordered locus">CPAR2_201320</name>
</gene>
<evidence type="ECO:0000256" key="10">
    <source>
        <dbReference type="ARBA" id="ARBA00031630"/>
    </source>
</evidence>
<dbReference type="VEuPathDB" id="FungiDB:CPAR2_201320"/>
<dbReference type="EC" id="1.1.1.302" evidence="4"/>
<dbReference type="SUPFAM" id="SSF53597">
    <property type="entry name" value="Dihydrofolate reductase-like"/>
    <property type="match status" value="1"/>
</dbReference>
<comment type="catalytic activity">
    <reaction evidence="11">
        <text>2,5-diamino-6-(1-D-ribitylamino)pyrimidin-4(3H)-one 5'-phosphate + NAD(+) = 2,5-diamino-6-(1-D-ribosylamino)pyrimidin-4(3H)-one 5'-phosphate + NADH + H(+)</text>
        <dbReference type="Rhea" id="RHEA:27274"/>
        <dbReference type="ChEBI" id="CHEBI:15378"/>
        <dbReference type="ChEBI" id="CHEBI:57540"/>
        <dbReference type="ChEBI" id="CHEBI:57945"/>
        <dbReference type="ChEBI" id="CHEBI:58890"/>
        <dbReference type="ChEBI" id="CHEBI:59545"/>
        <dbReference type="EC" id="1.1.1.302"/>
    </reaction>
</comment>
<evidence type="ECO:0000313" key="15">
    <source>
        <dbReference type="EMBL" id="CCE42489.1"/>
    </source>
</evidence>
<proteinExistence type="inferred from homology"/>
<dbReference type="Gene3D" id="3.40.430.10">
    <property type="entry name" value="Dihydrofolate Reductase, subunit A"/>
    <property type="match status" value="1"/>
</dbReference>
<dbReference type="GO" id="GO:0008703">
    <property type="term" value="F:5-amino-6-(5-phosphoribosylamino)uracil reductase activity"/>
    <property type="evidence" value="ECO:0007669"/>
    <property type="project" value="EnsemblFungi"/>
</dbReference>
<reference evidence="15" key="3">
    <citation type="submission" date="2011-10" db="EMBL/GenBank/DDBJ databases">
        <title>Transcriptional landscape of the pathogenic yeast Candida parapsilosis.</title>
        <authorList>
            <person name="Guida A."/>
            <person name="Lindstaedt C."/>
            <person name="Maguire S.L."/>
            <person name="Ding C."/>
            <person name="Higgins D.G."/>
            <person name="Harris D."/>
            <person name="Berriman M."/>
            <person name="Butler G."/>
        </authorList>
    </citation>
    <scope>NUCLEOTIDE SEQUENCE</scope>
    <source>
        <strain evidence="15">CDC317</strain>
    </source>
</reference>
<dbReference type="AlphaFoldDB" id="G8BF31"/>
<feature type="domain" description="Bacterial bifunctional deaminase-reductase C-terminal" evidence="13">
    <location>
        <begin position="26"/>
        <end position="215"/>
    </location>
</feature>
<dbReference type="GO" id="GO:0009231">
    <property type="term" value="P:riboflavin biosynthetic process"/>
    <property type="evidence" value="ECO:0007669"/>
    <property type="project" value="UniProtKB-KW"/>
</dbReference>
<reference evidence="17" key="1">
    <citation type="journal article" date="2009" name="Nature">
        <title>Evolution of pathogenicity and sexual reproduction in eight Candida genomes.</title>
        <authorList>
            <person name="Butler G."/>
            <person name="Rasmussen M.D."/>
            <person name="Lin M.F."/>
            <person name="Santos M.A."/>
            <person name="Sakthikumar S."/>
            <person name="Munro C.A."/>
            <person name="Rheinbay E."/>
            <person name="Grabherr M."/>
            <person name="Forche A."/>
            <person name="Reedy J.L."/>
            <person name="Agrafioti I."/>
            <person name="Arnaud M.B."/>
            <person name="Bates S."/>
            <person name="Brown A.J."/>
            <person name="Brunke S."/>
            <person name="Costanzo M.C."/>
            <person name="Fitzpatrick D.A."/>
            <person name="de Groot P.W."/>
            <person name="Harris D."/>
            <person name="Hoyer L.L."/>
            <person name="Hube B."/>
            <person name="Klis F.M."/>
            <person name="Kodira C."/>
            <person name="Lennard N."/>
            <person name="Logue M.E."/>
            <person name="Martin R."/>
            <person name="Neiman A.M."/>
            <person name="Nikolaou E."/>
            <person name="Quail M.A."/>
            <person name="Quinn J."/>
            <person name="Santos M.C."/>
            <person name="Schmitzberger F.F."/>
            <person name="Sherlock G."/>
            <person name="Shah P."/>
            <person name="Silverstein K.A."/>
            <person name="Skrzypek M.S."/>
            <person name="Soll D."/>
            <person name="Staggs R."/>
            <person name="Stansfield I."/>
            <person name="Stumpf M.P."/>
            <person name="Sudbery P.E."/>
            <person name="Srikantha T."/>
            <person name="Zeng Q."/>
            <person name="Berman J."/>
            <person name="Berriman M."/>
            <person name="Heitman J."/>
            <person name="Gow N.A."/>
            <person name="Lorenz M.C."/>
            <person name="Birren B.W."/>
            <person name="Kellis M."/>
            <person name="Cuomo C.A."/>
        </authorList>
    </citation>
    <scope>NUCLEOTIDE SEQUENCE [LARGE SCALE GENOMIC DNA]</scope>
    <source>
        <strain evidence="17">CDC 317 / ATCC MYA-4646</strain>
    </source>
</reference>